<dbReference type="OrthoDB" id="3218228at2"/>
<dbReference type="RefSeq" id="WP_139825510.1">
    <property type="nucleotide sequence ID" value="NZ_AP022613.1"/>
</dbReference>
<reference evidence="3 4" key="1">
    <citation type="journal article" date="2019" name="Emerg. Microbes Infect.">
        <title>Comprehensive subspecies identification of 175 nontuberculous mycobacteria species based on 7547 genomic profiles.</title>
        <authorList>
            <person name="Matsumoto Y."/>
            <person name="Kinjo T."/>
            <person name="Motooka D."/>
            <person name="Nabeya D."/>
            <person name="Jung N."/>
            <person name="Uechi K."/>
            <person name="Horii T."/>
            <person name="Iida T."/>
            <person name="Fujita J."/>
            <person name="Nakamura S."/>
        </authorList>
    </citation>
    <scope>NUCLEOTIDE SEQUENCE [LARGE SCALE GENOMIC DNA]</scope>
    <source>
        <strain evidence="3 4">JCM 14738</strain>
    </source>
</reference>
<feature type="region of interest" description="Disordered" evidence="1">
    <location>
        <begin position="282"/>
        <end position="305"/>
    </location>
</feature>
<gene>
    <name evidence="3" type="ORF">MCNS_16410</name>
</gene>
<accession>A0A7I7YA47</accession>
<dbReference type="InterPro" id="IPR015330">
    <property type="entry name" value="DNA_primase/pol_bifunc_N"/>
</dbReference>
<evidence type="ECO:0000259" key="2">
    <source>
        <dbReference type="SMART" id="SM00943"/>
    </source>
</evidence>
<feature type="compositionally biased region" description="Basic and acidic residues" evidence="1">
    <location>
        <begin position="283"/>
        <end position="292"/>
    </location>
</feature>
<dbReference type="SMART" id="SM00943">
    <property type="entry name" value="Prim-Pol"/>
    <property type="match status" value="1"/>
</dbReference>
<dbReference type="EMBL" id="AP022613">
    <property type="protein sequence ID" value="BBZ38578.1"/>
    <property type="molecule type" value="Genomic_DNA"/>
</dbReference>
<dbReference type="AlphaFoldDB" id="A0A7I7YA47"/>
<dbReference type="Pfam" id="PF09250">
    <property type="entry name" value="Prim-Pol"/>
    <property type="match status" value="1"/>
</dbReference>
<dbReference type="Proteomes" id="UP000467385">
    <property type="component" value="Chromosome"/>
</dbReference>
<evidence type="ECO:0000256" key="1">
    <source>
        <dbReference type="SAM" id="MobiDB-lite"/>
    </source>
</evidence>
<dbReference type="SUPFAM" id="SSF56747">
    <property type="entry name" value="Prim-pol domain"/>
    <property type="match status" value="1"/>
</dbReference>
<sequence length="305" mass="33288">MIDQYHGRRMALTYAAMNMATFPLRPGQKEPATAHGFKDASVDYDQIKCWWNQNPDFNVGARPWPDIAVVDVDVAGAKTGNQSFDNLVDELGPLPATWVAETATGGRHIWLRLSDDVIAARGVHKTIAPYIDIKVGGTGYLAMPPSRTVNGTYRWLDPGRDGLPAGLPAEAPEPWRERILKPVRRQHVGSPQPPAASGENPVYVAVAVAEELARLAEAKPGGKSGTGVDDTLLSVGTKLFSYAKGGHVDRQAAEDEMKRIAMQLGHSDHYAEKTLNQAWSYAEPKHPPERRSVAPAYTLDPQDQP</sequence>
<name>A0A7I7YA47_9MYCO</name>
<keyword evidence="4" id="KW-1185">Reference proteome</keyword>
<proteinExistence type="predicted"/>
<organism evidence="3 4">
    <name type="scientific">Mycobacterium conspicuum</name>
    <dbReference type="NCBI Taxonomy" id="44010"/>
    <lineage>
        <taxon>Bacteria</taxon>
        <taxon>Bacillati</taxon>
        <taxon>Actinomycetota</taxon>
        <taxon>Actinomycetes</taxon>
        <taxon>Mycobacteriales</taxon>
        <taxon>Mycobacteriaceae</taxon>
        <taxon>Mycobacterium</taxon>
    </lineage>
</organism>
<protein>
    <recommendedName>
        <fullName evidence="2">DNA primase/polymerase bifunctional N-terminal domain-containing protein</fullName>
    </recommendedName>
</protein>
<dbReference type="CDD" id="cd04859">
    <property type="entry name" value="Prim_Pol"/>
    <property type="match status" value="1"/>
</dbReference>
<evidence type="ECO:0000313" key="4">
    <source>
        <dbReference type="Proteomes" id="UP000467385"/>
    </source>
</evidence>
<feature type="domain" description="DNA primase/polymerase bifunctional N-terminal" evidence="2">
    <location>
        <begin position="11"/>
        <end position="171"/>
    </location>
</feature>
<evidence type="ECO:0000313" key="3">
    <source>
        <dbReference type="EMBL" id="BBZ38578.1"/>
    </source>
</evidence>